<evidence type="ECO:0008006" key="5">
    <source>
        <dbReference type="Google" id="ProtNLM"/>
    </source>
</evidence>
<dbReference type="Proteomes" id="UP000517916">
    <property type="component" value="Unassembled WGS sequence"/>
</dbReference>
<keyword evidence="4" id="KW-1185">Reference proteome</keyword>
<dbReference type="EMBL" id="JACJID010000010">
    <property type="protein sequence ID" value="MBA8932092.1"/>
    <property type="molecule type" value="Genomic_DNA"/>
</dbReference>
<dbReference type="InterPro" id="IPR039708">
    <property type="entry name" value="MT1774/Rv1733c-like"/>
</dbReference>
<evidence type="ECO:0000313" key="3">
    <source>
        <dbReference type="EMBL" id="MBA8932092.1"/>
    </source>
</evidence>
<evidence type="ECO:0000256" key="1">
    <source>
        <dbReference type="SAM" id="MobiDB-lite"/>
    </source>
</evidence>
<accession>A0ABR6BZR6</accession>
<keyword evidence="2" id="KW-0812">Transmembrane</keyword>
<feature type="region of interest" description="Disordered" evidence="1">
    <location>
        <begin position="77"/>
        <end position="106"/>
    </location>
</feature>
<keyword evidence="2" id="KW-0472">Membrane</keyword>
<name>A0ABR6BZR6_9PSEU</name>
<evidence type="ECO:0000256" key="2">
    <source>
        <dbReference type="SAM" id="Phobius"/>
    </source>
</evidence>
<gene>
    <name evidence="3" type="ORF">BC739_009351</name>
</gene>
<dbReference type="PANTHER" id="PTHR42305:SF1">
    <property type="entry name" value="MEMBRANE PROTEIN RV1733C-RELATED"/>
    <property type="match status" value="1"/>
</dbReference>
<proteinExistence type="predicted"/>
<feature type="transmembrane region" description="Helical" evidence="2">
    <location>
        <begin position="141"/>
        <end position="165"/>
    </location>
</feature>
<keyword evidence="2" id="KW-1133">Transmembrane helix</keyword>
<dbReference type="RefSeq" id="WP_025357060.1">
    <property type="nucleotide sequence ID" value="NZ_BAAABQ010000072.1"/>
</dbReference>
<comment type="caution">
    <text evidence="3">The sequence shown here is derived from an EMBL/GenBank/DDBJ whole genome shotgun (WGS) entry which is preliminary data.</text>
</comment>
<feature type="transmembrane region" description="Helical" evidence="2">
    <location>
        <begin position="28"/>
        <end position="48"/>
    </location>
</feature>
<dbReference type="PANTHER" id="PTHR42305">
    <property type="entry name" value="MEMBRANE PROTEIN RV1733C-RELATED"/>
    <property type="match status" value="1"/>
</dbReference>
<organism evidence="3 4">
    <name type="scientific">Kutzneria viridogrisea</name>
    <dbReference type="NCBI Taxonomy" id="47990"/>
    <lineage>
        <taxon>Bacteria</taxon>
        <taxon>Bacillati</taxon>
        <taxon>Actinomycetota</taxon>
        <taxon>Actinomycetes</taxon>
        <taxon>Pseudonocardiales</taxon>
        <taxon>Pseudonocardiaceae</taxon>
        <taxon>Kutzneria</taxon>
    </lineage>
</organism>
<evidence type="ECO:0000313" key="4">
    <source>
        <dbReference type="Proteomes" id="UP000517916"/>
    </source>
</evidence>
<reference evidence="3 4" key="1">
    <citation type="submission" date="2020-08" db="EMBL/GenBank/DDBJ databases">
        <title>Genomic Encyclopedia of Archaeal and Bacterial Type Strains, Phase II (KMG-II): from individual species to whole genera.</title>
        <authorList>
            <person name="Goeker M."/>
        </authorList>
    </citation>
    <scope>NUCLEOTIDE SEQUENCE [LARGE SCALE GENOMIC DNA]</scope>
    <source>
        <strain evidence="3 4">DSM 43850</strain>
    </source>
</reference>
<protein>
    <recommendedName>
        <fullName evidence="5">Transmembrane protein</fullName>
    </recommendedName>
</protein>
<sequence>MVVLTRLARTLGFDQNPLRRCVDRVDSLLIGLTLVTALAIPVGGVLFGRQLLDYEAGLSAEQLATRTSVTAELVTEADSHGMRPSEGSATARASWTAPDGTPHTGTVSVARGQHAGDRVSLWLDASGHVTGPPLRPGDATAVAVAVDLVLVIGAEAVLLVLFWLLRWPLDKWREHLWAVDWYRADTNWNQGKV</sequence>